<evidence type="ECO:0000256" key="3">
    <source>
        <dbReference type="ARBA" id="ARBA00022679"/>
    </source>
</evidence>
<protein>
    <recommendedName>
        <fullName evidence="8">Protein-serine/threonine kinase</fullName>
        <ecNumber evidence="8">2.7.11.-</ecNumber>
    </recommendedName>
</protein>
<dbReference type="PANTHER" id="PTHR11947">
    <property type="entry name" value="PYRUVATE DEHYDROGENASE KINASE"/>
    <property type="match status" value="1"/>
</dbReference>
<keyword evidence="5 8" id="KW-0418">Kinase</keyword>
<reference evidence="11 12" key="1">
    <citation type="submission" date="2017-03" db="EMBL/GenBank/DDBJ databases">
        <title>Genomes of endolithic fungi from Antarctica.</title>
        <authorList>
            <person name="Coleine C."/>
            <person name="Masonjones S."/>
            <person name="Stajich J.E."/>
        </authorList>
    </citation>
    <scope>NUCLEOTIDE SEQUENCE [LARGE SCALE GENOMIC DNA]</scope>
    <source>
        <strain evidence="11 12">CCFEE 6314</strain>
    </source>
</reference>
<dbReference type="InterPro" id="IPR036890">
    <property type="entry name" value="HATPase_C_sf"/>
</dbReference>
<keyword evidence="4 8" id="KW-0547">Nucleotide-binding</keyword>
<dbReference type="Gene3D" id="3.30.565.10">
    <property type="entry name" value="Histidine kinase-like ATPase, C-terminal domain"/>
    <property type="match status" value="1"/>
</dbReference>
<dbReference type="GO" id="GO:0005759">
    <property type="term" value="C:mitochondrial matrix"/>
    <property type="evidence" value="ECO:0007669"/>
    <property type="project" value="UniProtKB-SubCell"/>
</dbReference>
<dbReference type="OrthoDB" id="3264224at2759"/>
<dbReference type="InterPro" id="IPR003594">
    <property type="entry name" value="HATPase_dom"/>
</dbReference>
<keyword evidence="3 8" id="KW-0808">Transferase</keyword>
<evidence type="ECO:0000256" key="2">
    <source>
        <dbReference type="ARBA" id="ARBA00022553"/>
    </source>
</evidence>
<feature type="region of interest" description="Disordered" evidence="9">
    <location>
        <begin position="196"/>
        <end position="221"/>
    </location>
</feature>
<comment type="caution">
    <text evidence="11">The sequence shown here is derived from an EMBL/GenBank/DDBJ whole genome shotgun (WGS) entry which is preliminary data.</text>
</comment>
<keyword evidence="2" id="KW-0597">Phosphoprotein</keyword>
<dbReference type="SMART" id="SM00387">
    <property type="entry name" value="HATPase_c"/>
    <property type="match status" value="1"/>
</dbReference>
<evidence type="ECO:0000256" key="7">
    <source>
        <dbReference type="ARBA" id="ARBA00023128"/>
    </source>
</evidence>
<evidence type="ECO:0000256" key="4">
    <source>
        <dbReference type="ARBA" id="ARBA00022741"/>
    </source>
</evidence>
<feature type="compositionally biased region" description="Low complexity" evidence="9">
    <location>
        <begin position="20"/>
        <end position="29"/>
    </location>
</feature>
<dbReference type="EC" id="2.7.11.-" evidence="8"/>
<dbReference type="GO" id="GO:0005524">
    <property type="term" value="F:ATP binding"/>
    <property type="evidence" value="ECO:0007669"/>
    <property type="project" value="UniProtKB-UniRule"/>
</dbReference>
<evidence type="ECO:0000313" key="12">
    <source>
        <dbReference type="Proteomes" id="UP000288859"/>
    </source>
</evidence>
<dbReference type="Proteomes" id="UP000288859">
    <property type="component" value="Unassembled WGS sequence"/>
</dbReference>
<name>A0A438NK65_EXOME</name>
<sequence length="1001" mass="110505">MAIDLSCSTPTRREQFLSFETASLESSSSPEQDQDPHTQDGSDASPQRFTFTPRRVTSLPRAWERRPATPHLPRNEAQKIWKRVPLASVNMNQTENWRKGDGQTIMRPVKRLRVTHIGQQEQDKENIDYVTSKWDKGIGNEAESPKRKVAHLVDWDLAEEQKESTLNVDGHNVDGAVESRSQADMCEDISPLATDLKSDDELATQSGVEETSPPVRDPNTTTESVLISQENLLLRPTCTLPVDHDDTAYLNDFLSRARAQKAARSSSSLETVTMDGEAVEEGDLMEENEETEVAENATDSDGIAEARETVLAPQDDTEANLCSPRRSSRLITRLPRPQKPVTSVPSSITLKRLNGTEFISMQKETQSLALTTRNNTKRNKGLAQSVHQRLRQLDAEARVKQPEIWGVEGEASKKKKKKAKEVAWAEELARCQDGTIIKPLERATEMNEDEGDLPVQMVQVDDGENIAPAVEEEQEKKQIKKVRKLRKLKVGTVNGTPAPKKTQSLEIAPAPAINVERDIGGTGKDDTEQEKSVKVVMVVTEQKRSSTAQEPFPPNINEWSHPPSNATISDEEISRLAAKPRQPLTLADLVKHGKPPLNDAALLSSANFTLSRLPARLAHRIQALRNLPFIVVANPNVSAIYNNYLHSLSTLEPFYKKQITTIEEEMKFTEVMADLVRTHSNTIPTLAQGFLQCRKYIDPMEVTRFLDQHLRARIGTRLVAEQHLALHMASTGESALRKPDPSHVGVIDLALQPASIVRTCESFVGEICELKYGVRPQVVINGEVEAEFAHIPMHIEYIITELLKNACRATIESGNEAHPIEITIATAPDVGSATKLDSLRKLSVSEKTNYDFSQDGLEEYCASQEADVEPLNTAAPCITLRIRDRGGGIAPDALPNIWSYSFTTFNKEEADAAVAENGNSDGLNAIASSGSNQSTIAGLGYGLPLGRAYAEYFGGGISLQSMYGWGTDVYLTLQGIGKTEGLKEGPSVFDKATSRKKDQRG</sequence>
<keyword evidence="6 8" id="KW-0067">ATP-binding</keyword>
<comment type="subcellular location">
    <subcellularLocation>
        <location evidence="8">Mitochondrion matrix</location>
    </subcellularLocation>
</comment>
<dbReference type="GO" id="GO:0004740">
    <property type="term" value="F:pyruvate dehydrogenase (acetyl-transferring) kinase activity"/>
    <property type="evidence" value="ECO:0007669"/>
    <property type="project" value="TreeGrafter"/>
</dbReference>
<dbReference type="VEuPathDB" id="FungiDB:PV10_01551"/>
<keyword evidence="7 8" id="KW-0496">Mitochondrion</keyword>
<feature type="domain" description="Histidine kinase/HSP90-like ATPase" evidence="10">
    <location>
        <begin position="790"/>
        <end position="977"/>
    </location>
</feature>
<accession>A0A438NK65</accession>
<evidence type="ECO:0000259" key="10">
    <source>
        <dbReference type="SMART" id="SM00387"/>
    </source>
</evidence>
<evidence type="ECO:0000256" key="9">
    <source>
        <dbReference type="SAM" id="MobiDB-lite"/>
    </source>
</evidence>
<dbReference type="SUPFAM" id="SSF55874">
    <property type="entry name" value="ATPase domain of HSP90 chaperone/DNA topoisomerase II/histidine kinase"/>
    <property type="match status" value="1"/>
</dbReference>
<dbReference type="EMBL" id="NAJM01000001">
    <property type="protein sequence ID" value="RVX76112.1"/>
    <property type="molecule type" value="Genomic_DNA"/>
</dbReference>
<evidence type="ECO:0000256" key="8">
    <source>
        <dbReference type="RuleBase" id="RU366032"/>
    </source>
</evidence>
<gene>
    <name evidence="11" type="ORF">B0A52_00469</name>
</gene>
<proteinExistence type="inferred from homology"/>
<evidence type="ECO:0000313" key="11">
    <source>
        <dbReference type="EMBL" id="RVX76112.1"/>
    </source>
</evidence>
<dbReference type="Gene3D" id="1.20.140.20">
    <property type="entry name" value="Alpha-ketoacid/pyruvate dehydrogenase kinase, N-terminal domain"/>
    <property type="match status" value="1"/>
</dbReference>
<dbReference type="InterPro" id="IPR039028">
    <property type="entry name" value="BCKD/PDK"/>
</dbReference>
<organism evidence="11 12">
    <name type="scientific">Exophiala mesophila</name>
    <name type="common">Black yeast-like fungus</name>
    <dbReference type="NCBI Taxonomy" id="212818"/>
    <lineage>
        <taxon>Eukaryota</taxon>
        <taxon>Fungi</taxon>
        <taxon>Dikarya</taxon>
        <taxon>Ascomycota</taxon>
        <taxon>Pezizomycotina</taxon>
        <taxon>Eurotiomycetes</taxon>
        <taxon>Chaetothyriomycetidae</taxon>
        <taxon>Chaetothyriales</taxon>
        <taxon>Herpotrichiellaceae</taxon>
        <taxon>Exophiala</taxon>
    </lineage>
</organism>
<evidence type="ECO:0000256" key="6">
    <source>
        <dbReference type="ARBA" id="ARBA00022840"/>
    </source>
</evidence>
<dbReference type="InterPro" id="IPR036784">
    <property type="entry name" value="AK/P_DHK_N_sf"/>
</dbReference>
<dbReference type="AlphaFoldDB" id="A0A438NK65"/>
<evidence type="ECO:0000256" key="1">
    <source>
        <dbReference type="ARBA" id="ARBA00006155"/>
    </source>
</evidence>
<dbReference type="SUPFAM" id="SSF69012">
    <property type="entry name" value="alpha-ketoacid dehydrogenase kinase, N-terminal domain"/>
    <property type="match status" value="1"/>
</dbReference>
<feature type="compositionally biased region" description="Polar residues" evidence="9">
    <location>
        <begin position="41"/>
        <end position="50"/>
    </location>
</feature>
<evidence type="ECO:0000256" key="5">
    <source>
        <dbReference type="ARBA" id="ARBA00022777"/>
    </source>
</evidence>
<dbReference type="GO" id="GO:0010906">
    <property type="term" value="P:regulation of glucose metabolic process"/>
    <property type="evidence" value="ECO:0007669"/>
    <property type="project" value="TreeGrafter"/>
</dbReference>
<comment type="similarity">
    <text evidence="1 8">Belongs to the PDK/BCKDK protein kinase family.</text>
</comment>
<feature type="compositionally biased region" description="Basic and acidic residues" evidence="9">
    <location>
        <begin position="62"/>
        <end position="75"/>
    </location>
</feature>
<feature type="region of interest" description="Disordered" evidence="9">
    <location>
        <begin position="20"/>
        <end position="75"/>
    </location>
</feature>
<dbReference type="VEuPathDB" id="FungiDB:PV10_01552"/>
<dbReference type="InterPro" id="IPR018955">
    <property type="entry name" value="BCDHK/PDK_N"/>
</dbReference>
<dbReference type="PANTHER" id="PTHR11947:SF20">
    <property type="entry name" value="[3-METHYL-2-OXOBUTANOATE DEHYDROGENASE [LIPOAMIDE]] KINASE, MITOCHONDRIAL"/>
    <property type="match status" value="1"/>
</dbReference>
<dbReference type="Pfam" id="PF10436">
    <property type="entry name" value="BCDHK_Adom3"/>
    <property type="match status" value="1"/>
</dbReference>
<feature type="region of interest" description="Disordered" evidence="9">
    <location>
        <begin position="542"/>
        <end position="564"/>
    </location>
</feature>